<gene>
    <name evidence="5" type="ORF">SAMN02745124_01408</name>
</gene>
<dbReference type="InterPro" id="IPR001845">
    <property type="entry name" value="HTH_ArsR_DNA-bd_dom"/>
</dbReference>
<evidence type="ECO:0000256" key="3">
    <source>
        <dbReference type="ARBA" id="ARBA00023163"/>
    </source>
</evidence>
<dbReference type="OrthoDB" id="9800049at2"/>
<keyword evidence="1" id="KW-0805">Transcription regulation</keyword>
<dbReference type="NCBIfam" id="NF033788">
    <property type="entry name" value="HTH_metalloreg"/>
    <property type="match status" value="1"/>
</dbReference>
<reference evidence="5 6" key="1">
    <citation type="submission" date="2016-11" db="EMBL/GenBank/DDBJ databases">
        <authorList>
            <person name="Jaros S."/>
            <person name="Januszkiewicz K."/>
            <person name="Wedrychowicz H."/>
        </authorList>
    </citation>
    <scope>NUCLEOTIDE SEQUENCE [LARGE SCALE GENOMIC DNA]</scope>
    <source>
        <strain evidence="5 6">DSM 9705</strain>
    </source>
</reference>
<dbReference type="EMBL" id="FQXS01000006">
    <property type="protein sequence ID" value="SHH68061.1"/>
    <property type="molecule type" value="Genomic_DNA"/>
</dbReference>
<dbReference type="AlphaFoldDB" id="A0A1M5UYI7"/>
<dbReference type="GO" id="GO:0003700">
    <property type="term" value="F:DNA-binding transcription factor activity"/>
    <property type="evidence" value="ECO:0007669"/>
    <property type="project" value="InterPro"/>
</dbReference>
<organism evidence="5 6">
    <name type="scientific">Desulfofustis glycolicus DSM 9705</name>
    <dbReference type="NCBI Taxonomy" id="1121409"/>
    <lineage>
        <taxon>Bacteria</taxon>
        <taxon>Pseudomonadati</taxon>
        <taxon>Thermodesulfobacteriota</taxon>
        <taxon>Desulfobulbia</taxon>
        <taxon>Desulfobulbales</taxon>
        <taxon>Desulfocapsaceae</taxon>
        <taxon>Desulfofustis</taxon>
    </lineage>
</organism>
<dbReference type="RefSeq" id="WP_073374655.1">
    <property type="nucleotide sequence ID" value="NZ_FQXS01000006.1"/>
</dbReference>
<evidence type="ECO:0000256" key="1">
    <source>
        <dbReference type="ARBA" id="ARBA00023015"/>
    </source>
</evidence>
<dbReference type="InterPro" id="IPR036388">
    <property type="entry name" value="WH-like_DNA-bd_sf"/>
</dbReference>
<dbReference type="InterPro" id="IPR051011">
    <property type="entry name" value="Metal_resp_trans_reg"/>
</dbReference>
<keyword evidence="2" id="KW-0238">DNA-binding</keyword>
<keyword evidence="3" id="KW-0804">Transcription</keyword>
<dbReference type="SUPFAM" id="SSF46785">
    <property type="entry name" value="Winged helix' DNA-binding domain"/>
    <property type="match status" value="1"/>
</dbReference>
<evidence type="ECO:0000313" key="5">
    <source>
        <dbReference type="EMBL" id="SHH68061.1"/>
    </source>
</evidence>
<dbReference type="GO" id="GO:0003677">
    <property type="term" value="F:DNA binding"/>
    <property type="evidence" value="ECO:0007669"/>
    <property type="project" value="UniProtKB-KW"/>
</dbReference>
<dbReference type="PANTHER" id="PTHR43132">
    <property type="entry name" value="ARSENICAL RESISTANCE OPERON REPRESSOR ARSR-RELATED"/>
    <property type="match status" value="1"/>
</dbReference>
<evidence type="ECO:0000259" key="4">
    <source>
        <dbReference type="PROSITE" id="PS50987"/>
    </source>
</evidence>
<dbReference type="Pfam" id="PF01022">
    <property type="entry name" value="HTH_5"/>
    <property type="match status" value="1"/>
</dbReference>
<proteinExistence type="predicted"/>
<sequence>MDAAVKDEQIEIISKLLKSMSHPIRLKILCLLQEQELSVGDLRHQVKTTNANVSQHLNILRSQGIIDFRKDANFIYNRISDRRILELIQNMRHLFCPEHE</sequence>
<keyword evidence="6" id="KW-1185">Reference proteome</keyword>
<protein>
    <submittedName>
        <fullName evidence="5">Transcriptional regulator, ArsR family</fullName>
    </submittedName>
</protein>
<feature type="domain" description="HTH arsR-type" evidence="4">
    <location>
        <begin position="5"/>
        <end position="99"/>
    </location>
</feature>
<dbReference type="SMART" id="SM00418">
    <property type="entry name" value="HTH_ARSR"/>
    <property type="match status" value="1"/>
</dbReference>
<dbReference type="InterPro" id="IPR036390">
    <property type="entry name" value="WH_DNA-bd_sf"/>
</dbReference>
<dbReference type="STRING" id="1121409.SAMN02745124_01408"/>
<evidence type="ECO:0000256" key="2">
    <source>
        <dbReference type="ARBA" id="ARBA00023125"/>
    </source>
</evidence>
<dbReference type="CDD" id="cd00090">
    <property type="entry name" value="HTH_ARSR"/>
    <property type="match status" value="1"/>
</dbReference>
<dbReference type="InterPro" id="IPR011991">
    <property type="entry name" value="ArsR-like_HTH"/>
</dbReference>
<dbReference type="PANTHER" id="PTHR43132:SF2">
    <property type="entry name" value="ARSENICAL RESISTANCE OPERON REPRESSOR ARSR-RELATED"/>
    <property type="match status" value="1"/>
</dbReference>
<name>A0A1M5UYI7_9BACT</name>
<accession>A0A1M5UYI7</accession>
<dbReference type="Proteomes" id="UP000184139">
    <property type="component" value="Unassembled WGS sequence"/>
</dbReference>
<dbReference type="PRINTS" id="PR00778">
    <property type="entry name" value="HTHARSR"/>
</dbReference>
<dbReference type="Gene3D" id="1.10.10.10">
    <property type="entry name" value="Winged helix-like DNA-binding domain superfamily/Winged helix DNA-binding domain"/>
    <property type="match status" value="1"/>
</dbReference>
<dbReference type="PROSITE" id="PS50987">
    <property type="entry name" value="HTH_ARSR_2"/>
    <property type="match status" value="1"/>
</dbReference>
<evidence type="ECO:0000313" key="6">
    <source>
        <dbReference type="Proteomes" id="UP000184139"/>
    </source>
</evidence>